<dbReference type="AlphaFoldDB" id="A0A9N7N4U2"/>
<gene>
    <name evidence="2" type="ORF">SHERM_20063</name>
</gene>
<feature type="region of interest" description="Disordered" evidence="1">
    <location>
        <begin position="1"/>
        <end position="28"/>
    </location>
</feature>
<reference evidence="2" key="1">
    <citation type="submission" date="2019-12" db="EMBL/GenBank/DDBJ databases">
        <authorList>
            <person name="Scholes J."/>
        </authorList>
    </citation>
    <scope>NUCLEOTIDE SEQUENCE</scope>
</reference>
<dbReference type="Proteomes" id="UP001153555">
    <property type="component" value="Unassembled WGS sequence"/>
</dbReference>
<sequence>LKSTMIVSSHSNVETSTPNVSENHHSTKYERVDIDVNDYVALESVTHTPIWQCPINARDNIR</sequence>
<evidence type="ECO:0000256" key="1">
    <source>
        <dbReference type="SAM" id="MobiDB-lite"/>
    </source>
</evidence>
<protein>
    <submittedName>
        <fullName evidence="2">Uncharacterized protein</fullName>
    </submittedName>
</protein>
<comment type="caution">
    <text evidence="2">The sequence shown here is derived from an EMBL/GenBank/DDBJ whole genome shotgun (WGS) entry which is preliminary data.</text>
</comment>
<organism evidence="2 3">
    <name type="scientific">Striga hermonthica</name>
    <name type="common">Purple witchweed</name>
    <name type="synonym">Buchnera hermonthica</name>
    <dbReference type="NCBI Taxonomy" id="68872"/>
    <lineage>
        <taxon>Eukaryota</taxon>
        <taxon>Viridiplantae</taxon>
        <taxon>Streptophyta</taxon>
        <taxon>Embryophyta</taxon>
        <taxon>Tracheophyta</taxon>
        <taxon>Spermatophyta</taxon>
        <taxon>Magnoliopsida</taxon>
        <taxon>eudicotyledons</taxon>
        <taxon>Gunneridae</taxon>
        <taxon>Pentapetalae</taxon>
        <taxon>asterids</taxon>
        <taxon>lamiids</taxon>
        <taxon>Lamiales</taxon>
        <taxon>Orobanchaceae</taxon>
        <taxon>Buchnereae</taxon>
        <taxon>Striga</taxon>
    </lineage>
</organism>
<feature type="non-terminal residue" evidence="2">
    <location>
        <position position="1"/>
    </location>
</feature>
<feature type="compositionally biased region" description="Polar residues" evidence="1">
    <location>
        <begin position="1"/>
        <end position="21"/>
    </location>
</feature>
<keyword evidence="3" id="KW-1185">Reference proteome</keyword>
<evidence type="ECO:0000313" key="2">
    <source>
        <dbReference type="EMBL" id="CAA0822657.1"/>
    </source>
</evidence>
<name>A0A9N7N4U2_STRHE</name>
<accession>A0A9N7N4U2</accession>
<feature type="non-terminal residue" evidence="2">
    <location>
        <position position="62"/>
    </location>
</feature>
<proteinExistence type="predicted"/>
<evidence type="ECO:0000313" key="3">
    <source>
        <dbReference type="Proteomes" id="UP001153555"/>
    </source>
</evidence>
<dbReference type="EMBL" id="CACSLK010023617">
    <property type="protein sequence ID" value="CAA0822657.1"/>
    <property type="molecule type" value="Genomic_DNA"/>
</dbReference>